<evidence type="ECO:0000256" key="3">
    <source>
        <dbReference type="ARBA" id="ARBA00022980"/>
    </source>
</evidence>
<keyword evidence="5" id="KW-0687">Ribonucleoprotein</keyword>
<evidence type="ECO:0000313" key="9">
    <source>
        <dbReference type="Proteomes" id="UP000283383"/>
    </source>
</evidence>
<dbReference type="GO" id="GO:0003735">
    <property type="term" value="F:structural constituent of ribosome"/>
    <property type="evidence" value="ECO:0007669"/>
    <property type="project" value="TreeGrafter"/>
</dbReference>
<keyword evidence="9" id="KW-1185">Reference proteome</keyword>
<keyword evidence="3" id="KW-0689">Ribosomal protein</keyword>
<sequence length="202" mass="22477">MACTRYFFNKKTGSPFFPSISRRFSLSIAASHAVAPPLSNATNLNPKSHPDGPVSAEKPAFTFPVSISPAGTVLRGLNYIKGRDDPVAMKEDDYPIWLWKLLDEKKSDKSVNNEDSDLFSKSKKLRKKAAKKQRKLDAIKKASGKIDEVQIPLTQQSIDLPSNENGSWVGASVAEEGRNELRAAMRVERRKGIKEKNYLKSV</sequence>
<evidence type="ECO:0000256" key="2">
    <source>
        <dbReference type="ARBA" id="ARBA00022946"/>
    </source>
</evidence>
<dbReference type="InterPro" id="IPR013870">
    <property type="entry name" value="Ribosomal_mL54"/>
</dbReference>
<evidence type="ECO:0000256" key="5">
    <source>
        <dbReference type="ARBA" id="ARBA00023274"/>
    </source>
</evidence>
<dbReference type="PANTHER" id="PTHR28595">
    <property type="entry name" value="39S RIBOSOMAL PROTEIN L54, MITOCHONDRIAL"/>
    <property type="match status" value="1"/>
</dbReference>
<dbReference type="PANTHER" id="PTHR28595:SF1">
    <property type="entry name" value="LARGE RIBOSOMAL SUBUNIT PROTEIN ML54"/>
    <property type="match status" value="1"/>
</dbReference>
<name>A0A420H7Q7_9PEZI</name>
<proteinExistence type="inferred from homology"/>
<organism evidence="8 9">
    <name type="scientific">Golovinomyces cichoracearum</name>
    <dbReference type="NCBI Taxonomy" id="62708"/>
    <lineage>
        <taxon>Eukaryota</taxon>
        <taxon>Fungi</taxon>
        <taxon>Dikarya</taxon>
        <taxon>Ascomycota</taxon>
        <taxon>Pezizomycotina</taxon>
        <taxon>Leotiomycetes</taxon>
        <taxon>Erysiphales</taxon>
        <taxon>Erysiphaceae</taxon>
        <taxon>Golovinomyces</taxon>
    </lineage>
</organism>
<dbReference type="GO" id="GO:0005762">
    <property type="term" value="C:mitochondrial large ribosomal subunit"/>
    <property type="evidence" value="ECO:0007669"/>
    <property type="project" value="TreeGrafter"/>
</dbReference>
<evidence type="ECO:0000256" key="7">
    <source>
        <dbReference type="ARBA" id="ARBA00035179"/>
    </source>
</evidence>
<accession>A0A420H7Q7</accession>
<reference evidence="8 9" key="1">
    <citation type="journal article" date="2018" name="BMC Genomics">
        <title>Comparative genome analyses reveal sequence features reflecting distinct modes of host-adaptation between dicot and monocot powdery mildew.</title>
        <authorList>
            <person name="Wu Y."/>
            <person name="Ma X."/>
            <person name="Pan Z."/>
            <person name="Kale S.D."/>
            <person name="Song Y."/>
            <person name="King H."/>
            <person name="Zhang Q."/>
            <person name="Presley C."/>
            <person name="Deng X."/>
            <person name="Wei C.I."/>
            <person name="Xiao S."/>
        </authorList>
    </citation>
    <scope>NUCLEOTIDE SEQUENCE [LARGE SCALE GENOMIC DNA]</scope>
    <source>
        <strain evidence="8">UMSG3</strain>
    </source>
</reference>
<evidence type="ECO:0000313" key="8">
    <source>
        <dbReference type="EMBL" id="RKF53450.1"/>
    </source>
</evidence>
<comment type="subcellular location">
    <subcellularLocation>
        <location evidence="1">Mitochondrion</location>
    </subcellularLocation>
</comment>
<evidence type="ECO:0000256" key="6">
    <source>
        <dbReference type="ARBA" id="ARBA00033752"/>
    </source>
</evidence>
<dbReference type="Proteomes" id="UP000283383">
    <property type="component" value="Unassembled WGS sequence"/>
</dbReference>
<protein>
    <recommendedName>
        <fullName evidence="7">Large ribosomal subunit protein mL54</fullName>
    </recommendedName>
</protein>
<gene>
    <name evidence="8" type="ORF">GcM3_218005</name>
</gene>
<keyword evidence="4" id="KW-0496">Mitochondrion</keyword>
<dbReference type="AlphaFoldDB" id="A0A420H7Q7"/>
<dbReference type="EMBL" id="MCBQ01021866">
    <property type="protein sequence ID" value="RKF53450.1"/>
    <property type="molecule type" value="Genomic_DNA"/>
</dbReference>
<evidence type="ECO:0000256" key="4">
    <source>
        <dbReference type="ARBA" id="ARBA00023128"/>
    </source>
</evidence>
<evidence type="ECO:0000256" key="1">
    <source>
        <dbReference type="ARBA" id="ARBA00004173"/>
    </source>
</evidence>
<dbReference type="STRING" id="62708.A0A420H7Q7"/>
<dbReference type="Pfam" id="PF08561">
    <property type="entry name" value="Ribosomal_L37"/>
    <property type="match status" value="1"/>
</dbReference>
<comment type="similarity">
    <text evidence="6">Belongs to the mitochondrion-specific ribosomal protein mL54 family.</text>
</comment>
<keyword evidence="2" id="KW-0809">Transit peptide</keyword>
<comment type="caution">
    <text evidence="8">The sequence shown here is derived from an EMBL/GenBank/DDBJ whole genome shotgun (WGS) entry which is preliminary data.</text>
</comment>